<dbReference type="CDD" id="cd17990">
    <property type="entry name" value="DEXHc_HrpB"/>
    <property type="match status" value="1"/>
</dbReference>
<evidence type="ECO:0000313" key="8">
    <source>
        <dbReference type="Proteomes" id="UP000189545"/>
    </source>
</evidence>
<dbReference type="OrthoDB" id="9805617at2"/>
<evidence type="ECO:0000256" key="4">
    <source>
        <dbReference type="ARBA" id="ARBA00022840"/>
    </source>
</evidence>
<dbReference type="InterPro" id="IPR007502">
    <property type="entry name" value="Helicase-assoc_dom"/>
</dbReference>
<evidence type="ECO:0000259" key="5">
    <source>
        <dbReference type="PROSITE" id="PS51192"/>
    </source>
</evidence>
<dbReference type="EMBL" id="CP014782">
    <property type="protein sequence ID" value="AQS40052.1"/>
    <property type="molecule type" value="Genomic_DNA"/>
</dbReference>
<feature type="domain" description="Helicase ATP-binding" evidence="5">
    <location>
        <begin position="28"/>
        <end position="191"/>
    </location>
</feature>
<dbReference type="PANTHER" id="PTHR43519">
    <property type="entry name" value="ATP-DEPENDENT RNA HELICASE HRPB"/>
    <property type="match status" value="1"/>
</dbReference>
<organism evidence="7 8">
    <name type="scientific">Shewanella psychrophila</name>
    <dbReference type="NCBI Taxonomy" id="225848"/>
    <lineage>
        <taxon>Bacteria</taxon>
        <taxon>Pseudomonadati</taxon>
        <taxon>Pseudomonadota</taxon>
        <taxon>Gammaproteobacteria</taxon>
        <taxon>Alteromonadales</taxon>
        <taxon>Shewanellaceae</taxon>
        <taxon>Shewanella</taxon>
    </lineage>
</organism>
<evidence type="ECO:0000313" key="7">
    <source>
        <dbReference type="EMBL" id="AQS40052.1"/>
    </source>
</evidence>
<dbReference type="GO" id="GO:0003724">
    <property type="term" value="F:RNA helicase activity"/>
    <property type="evidence" value="ECO:0007669"/>
    <property type="project" value="UniProtKB-EC"/>
</dbReference>
<dbReference type="Gene3D" id="3.40.50.300">
    <property type="entry name" value="P-loop containing nucleotide triphosphate hydrolases"/>
    <property type="match status" value="2"/>
</dbReference>
<dbReference type="FunFam" id="3.40.50.300:FF:002125">
    <property type="entry name" value="ATP-dependent helicase HrpB"/>
    <property type="match status" value="1"/>
</dbReference>
<dbReference type="GO" id="GO:0005524">
    <property type="term" value="F:ATP binding"/>
    <property type="evidence" value="ECO:0007669"/>
    <property type="project" value="UniProtKB-KW"/>
</dbReference>
<reference evidence="7 8" key="1">
    <citation type="submission" date="2016-03" db="EMBL/GenBank/DDBJ databases">
        <title>Complete genome sequence of Shewanella psychrophila WP2, a deep sea bacterium isolated from west Pacific sediment.</title>
        <authorList>
            <person name="Xu G."/>
            <person name="Jian H."/>
        </authorList>
    </citation>
    <scope>NUCLEOTIDE SEQUENCE [LARGE SCALE GENOMIC DNA]</scope>
    <source>
        <strain evidence="7 8">WP2</strain>
    </source>
</reference>
<dbReference type="RefSeq" id="WP_077754896.1">
    <property type="nucleotide sequence ID" value="NZ_CP014782.1"/>
</dbReference>
<dbReference type="EC" id="3.6.4.13" evidence="7"/>
<proteinExistence type="predicted"/>
<dbReference type="PANTHER" id="PTHR43519:SF1">
    <property type="entry name" value="ATP-DEPENDENT RNA HELICASE HRPB"/>
    <property type="match status" value="1"/>
</dbReference>
<dbReference type="SMART" id="SM00490">
    <property type="entry name" value="HELICc"/>
    <property type="match status" value="1"/>
</dbReference>
<evidence type="ECO:0000256" key="3">
    <source>
        <dbReference type="ARBA" id="ARBA00022806"/>
    </source>
</evidence>
<dbReference type="SUPFAM" id="SSF52540">
    <property type="entry name" value="P-loop containing nucleoside triphosphate hydrolases"/>
    <property type="match status" value="1"/>
</dbReference>
<dbReference type="InterPro" id="IPR056329">
    <property type="entry name" value="CON_HrpB"/>
</dbReference>
<dbReference type="GO" id="GO:0003676">
    <property type="term" value="F:nucleic acid binding"/>
    <property type="evidence" value="ECO:0007669"/>
    <property type="project" value="InterPro"/>
</dbReference>
<dbReference type="AlphaFoldDB" id="A0A1S6HX39"/>
<dbReference type="InterPro" id="IPR014001">
    <property type="entry name" value="Helicase_ATP-bd"/>
</dbReference>
<dbReference type="SMART" id="SM00847">
    <property type="entry name" value="HA2"/>
    <property type="match status" value="1"/>
</dbReference>
<dbReference type="Gene3D" id="1.20.120.1080">
    <property type="match status" value="1"/>
</dbReference>
<dbReference type="STRING" id="225848.Sps_04974"/>
<dbReference type="InterPro" id="IPR049614">
    <property type="entry name" value="HrpB_DEXH"/>
</dbReference>
<keyword evidence="8" id="KW-1185">Reference proteome</keyword>
<dbReference type="KEGG" id="spsw:Sps_04974"/>
<dbReference type="PROSITE" id="PS51192">
    <property type="entry name" value="HELICASE_ATP_BIND_1"/>
    <property type="match status" value="1"/>
</dbReference>
<evidence type="ECO:0000259" key="6">
    <source>
        <dbReference type="PROSITE" id="PS51194"/>
    </source>
</evidence>
<dbReference type="Pfam" id="PF00271">
    <property type="entry name" value="Helicase_C"/>
    <property type="match status" value="1"/>
</dbReference>
<keyword evidence="1" id="KW-0547">Nucleotide-binding</keyword>
<dbReference type="Pfam" id="PF08482">
    <property type="entry name" value="HrpB_C"/>
    <property type="match status" value="1"/>
</dbReference>
<dbReference type="SMART" id="SM00487">
    <property type="entry name" value="DEXDc"/>
    <property type="match status" value="1"/>
</dbReference>
<gene>
    <name evidence="7" type="ORF">Sps_04974</name>
</gene>
<feature type="domain" description="Helicase C-terminal" evidence="6">
    <location>
        <begin position="249"/>
        <end position="414"/>
    </location>
</feature>
<dbReference type="InterPro" id="IPR013689">
    <property type="entry name" value="RNA_helicase_ATP-dep_HrpB_C"/>
</dbReference>
<dbReference type="Pfam" id="PF00270">
    <property type="entry name" value="DEAD"/>
    <property type="match status" value="1"/>
</dbReference>
<protein>
    <submittedName>
        <fullName evidence="7">ATP-dependent helicase HrpB</fullName>
        <ecNumber evidence="7">3.6.4.13</ecNumber>
    </submittedName>
</protein>
<accession>A0A1S6HX39</accession>
<dbReference type="Pfam" id="PF24473">
    <property type="entry name" value="CON_HrpB"/>
    <property type="match status" value="1"/>
</dbReference>
<dbReference type="Proteomes" id="UP000189545">
    <property type="component" value="Chromosome"/>
</dbReference>
<dbReference type="NCBIfam" id="TIGR01970">
    <property type="entry name" value="DEAH_box_HrpB"/>
    <property type="match status" value="1"/>
</dbReference>
<dbReference type="PIRSF" id="PIRSF005496">
    <property type="entry name" value="ATP_hel_hrpB"/>
    <property type="match status" value="1"/>
</dbReference>
<evidence type="ECO:0000256" key="1">
    <source>
        <dbReference type="ARBA" id="ARBA00022741"/>
    </source>
</evidence>
<dbReference type="InterPro" id="IPR011545">
    <property type="entry name" value="DEAD/DEAH_box_helicase_dom"/>
</dbReference>
<dbReference type="InterPro" id="IPR010225">
    <property type="entry name" value="HrpB"/>
</dbReference>
<dbReference type="InterPro" id="IPR001650">
    <property type="entry name" value="Helicase_C-like"/>
</dbReference>
<keyword evidence="2 7" id="KW-0378">Hydrolase</keyword>
<evidence type="ECO:0000256" key="2">
    <source>
        <dbReference type="ARBA" id="ARBA00022801"/>
    </source>
</evidence>
<dbReference type="GO" id="GO:0016787">
    <property type="term" value="F:hydrolase activity"/>
    <property type="evidence" value="ECO:0007669"/>
    <property type="project" value="UniProtKB-KW"/>
</dbReference>
<keyword evidence="4" id="KW-0067">ATP-binding</keyword>
<dbReference type="InterPro" id="IPR027417">
    <property type="entry name" value="P-loop_NTPase"/>
</dbReference>
<keyword evidence="3 7" id="KW-0347">Helicase</keyword>
<dbReference type="PROSITE" id="PS51194">
    <property type="entry name" value="HELICASE_CTER"/>
    <property type="match status" value="1"/>
</dbReference>
<sequence length="876" mass="96496">MYTGSPLAIETSLPLNQLPIHKLLSPLREAFHVNNQVILEAPTGAGKSTALPLAMLDWSEFKGKILMLEPRRVAARSVANYIASQRGSQIGGEVGFRVRGESRCGESTRLEIVTEGILTRMIQQDPELAGIDLIIFDEIHERHLTTDLGLALALEIQGSFREDLKILAMSATLSGLPLSTLMPDACSLQSEGRSFPVELGYRSLAESKGRTQGANPYQNRTQIWLEHMGKCIVDLLNGDDKHLASIDASIGSNIDISGSLLAFLPGQGEIMRLHDYLAKRLDLNIFSLCPLYGSLPAKAQDRAIAPATDGKRKVVLSTNVAESSLTIDGITMVVDSGYKRHASFNPKTGVTRLTLKRISQASAAQRAGRAGRLSAGYCLRLWSQEEQGRLLKADEPEILHSDLIPMSLDAACWGVKSLNELPLLTLASKANETVAWQLLALLDLVDEQRTLTKHGSQAYQLGCHPRLAHMLLKAKSLSQNEGNDQLVGLACLLAGILESRSLGRHGVDISNYLREAIQAESGKQVRTWMKKLKVNIDLSRLVSSIGSGDIALLLALAFPDRIAKSRGVSGYQLANGTGVTLPEHDPLARADWLVVADFQESEGRTSGRVYLAAEIDEDLFKKRLAFLVKSQDYCGWDDGKGRFFAENRQRIGQIVLSKAASSKPDPEQIKAAIFELIRSKGLELLNLNSKVLQLQNRVKLATELDTDAGWPDIGEQHLLASLEDWLGPYINDVRSLSQLRALDCYTLLQNLFEWDKLQRLDKLFPCHWSMATGTRAAITYDDAGRARLSVRLQEALGMAQSPILANGKLTVTMELLSPARRPLALTADLASFWQGPYVEVKKEMKGRYPKHLWPDDPANTLPTRFTKKKTLSRNDS</sequence>
<name>A0A1S6HX39_9GAMM</name>
<dbReference type="CDD" id="cd18791">
    <property type="entry name" value="SF2_C_RHA"/>
    <property type="match status" value="1"/>
</dbReference>